<evidence type="ECO:0000313" key="2">
    <source>
        <dbReference type="EMBL" id="ACB93633.1"/>
    </source>
</evidence>
<dbReference type="InterPro" id="IPR041311">
    <property type="entry name" value="LPD29"/>
</dbReference>
<reference evidence="2 3" key="1">
    <citation type="journal article" date="2010" name="J. Bacteriol.">
        <title>Whole genome sequences of two Xylella fastidiosa strains (M12 and M23) causing almond leaf scorch disease in California.</title>
        <authorList>
            <person name="Chen J."/>
            <person name="Xie G."/>
            <person name="Han S."/>
            <person name="Chertkov O."/>
            <person name="Sims D."/>
            <person name="Civerolo E.L."/>
        </authorList>
    </citation>
    <scope>NUCLEOTIDE SEQUENCE [LARGE SCALE GENOMIC DNA]</scope>
    <source>
        <strain evidence="3">M23</strain>
        <plasmid evidence="2 3">pXFAS01</plasmid>
    </source>
</reference>
<dbReference type="HOGENOM" id="CLU_119576_0_0_6"/>
<evidence type="ECO:0000259" key="1">
    <source>
        <dbReference type="Pfam" id="PF18847"/>
    </source>
</evidence>
<dbReference type="EMBL" id="CP001012">
    <property type="protein sequence ID" value="ACB93633.1"/>
    <property type="molecule type" value="Genomic_DNA"/>
</dbReference>
<evidence type="ECO:0000313" key="3">
    <source>
        <dbReference type="Proteomes" id="UP000001698"/>
    </source>
</evidence>
<proteinExistence type="predicted"/>
<dbReference type="AlphaFoldDB" id="B2IAT4"/>
<protein>
    <recommendedName>
        <fullName evidence="1">Large polyvalent protein associated domain-containing protein</fullName>
    </recommendedName>
</protein>
<organism evidence="2 3">
    <name type="scientific">Xylella fastidiosa (strain M23)</name>
    <dbReference type="NCBI Taxonomy" id="405441"/>
    <lineage>
        <taxon>Bacteria</taxon>
        <taxon>Pseudomonadati</taxon>
        <taxon>Pseudomonadota</taxon>
        <taxon>Gammaproteobacteria</taxon>
        <taxon>Lysobacterales</taxon>
        <taxon>Lysobacteraceae</taxon>
        <taxon>Xylella</taxon>
    </lineage>
</organism>
<keyword evidence="2" id="KW-0614">Plasmid</keyword>
<dbReference type="Pfam" id="PF18847">
    <property type="entry name" value="LPD29"/>
    <property type="match status" value="1"/>
</dbReference>
<feature type="domain" description="Large polyvalent protein associated" evidence="1">
    <location>
        <begin position="7"/>
        <end position="99"/>
    </location>
</feature>
<name>B2IAT4_XYLF2</name>
<dbReference type="RefSeq" id="WP_004086726.1">
    <property type="nucleotide sequence ID" value="NC_010579.1"/>
</dbReference>
<geneLocation type="plasmid" evidence="2 3">
    <name>pXFAS01</name>
</geneLocation>
<accession>B2IAT4</accession>
<dbReference type="Proteomes" id="UP000001698">
    <property type="component" value="Plasmid pXFAS01"/>
</dbReference>
<gene>
    <name evidence="2" type="ordered locus">XfasM23_2240</name>
</gene>
<sequence>MATKYLTCAETAKLVRKALKESFPDIKFSVKSDTYREGGAIHVNWTDGPNLKQVEAVGKRFESSYIDSTFDYKGSIYHSIDGYPVSLGSDFVFHTREHSDTLIQKAIDGVYLRFESSFKAAGVPKPSLYDFKNNGRELEKIGFDGMPKSLYVQIKALLGSLSDRLEINKSKTLDSLKVTHDDGYSMYSPYHFGVPDE</sequence>
<dbReference type="KEGG" id="xfn:XfasM23_2240"/>